<gene>
    <name evidence="2" type="ORF">GCM10010916_34150</name>
</gene>
<name>A0A917FYN8_9BACL</name>
<evidence type="ECO:0000313" key="3">
    <source>
        <dbReference type="Proteomes" id="UP000644756"/>
    </source>
</evidence>
<dbReference type="EMBL" id="BMGR01000011">
    <property type="protein sequence ID" value="GGG14407.1"/>
    <property type="molecule type" value="Genomic_DNA"/>
</dbReference>
<sequence length="51" mass="5492">MAKSGKQASKADVQTTELNKMPVSGEAETEFSAEEAAEAFKNKQSNVRTSE</sequence>
<organism evidence="2 3">
    <name type="scientific">Paenibacillus abyssi</name>
    <dbReference type="NCBI Taxonomy" id="1340531"/>
    <lineage>
        <taxon>Bacteria</taxon>
        <taxon>Bacillati</taxon>
        <taxon>Bacillota</taxon>
        <taxon>Bacilli</taxon>
        <taxon>Bacillales</taxon>
        <taxon>Paenibacillaceae</taxon>
        <taxon>Paenibacillus</taxon>
    </lineage>
</organism>
<dbReference type="AlphaFoldDB" id="A0A917FYN8"/>
<reference evidence="2" key="1">
    <citation type="journal article" date="2014" name="Int. J. Syst. Evol. Microbiol.">
        <title>Complete genome sequence of Corynebacterium casei LMG S-19264T (=DSM 44701T), isolated from a smear-ripened cheese.</title>
        <authorList>
            <consortium name="US DOE Joint Genome Institute (JGI-PGF)"/>
            <person name="Walter F."/>
            <person name="Albersmeier A."/>
            <person name="Kalinowski J."/>
            <person name="Ruckert C."/>
        </authorList>
    </citation>
    <scope>NUCLEOTIDE SEQUENCE</scope>
    <source>
        <strain evidence="2">CGMCC 1.12987</strain>
    </source>
</reference>
<feature type="region of interest" description="Disordered" evidence="1">
    <location>
        <begin position="1"/>
        <end position="51"/>
    </location>
</feature>
<evidence type="ECO:0000313" key="2">
    <source>
        <dbReference type="EMBL" id="GGG14407.1"/>
    </source>
</evidence>
<keyword evidence="3" id="KW-1185">Reference proteome</keyword>
<proteinExistence type="predicted"/>
<evidence type="ECO:0000256" key="1">
    <source>
        <dbReference type="SAM" id="MobiDB-lite"/>
    </source>
</evidence>
<comment type="caution">
    <text evidence="2">The sequence shown here is derived from an EMBL/GenBank/DDBJ whole genome shotgun (WGS) entry which is preliminary data.</text>
</comment>
<dbReference type="Proteomes" id="UP000644756">
    <property type="component" value="Unassembled WGS sequence"/>
</dbReference>
<feature type="compositionally biased region" description="Polar residues" evidence="1">
    <location>
        <begin position="42"/>
        <end position="51"/>
    </location>
</feature>
<reference evidence="2" key="2">
    <citation type="submission" date="2020-09" db="EMBL/GenBank/DDBJ databases">
        <authorList>
            <person name="Sun Q."/>
            <person name="Zhou Y."/>
        </authorList>
    </citation>
    <scope>NUCLEOTIDE SEQUENCE</scope>
    <source>
        <strain evidence="2">CGMCC 1.12987</strain>
    </source>
</reference>
<protein>
    <submittedName>
        <fullName evidence="2">Uncharacterized protein</fullName>
    </submittedName>
</protein>
<accession>A0A917FYN8</accession>
<feature type="compositionally biased region" description="Acidic residues" evidence="1">
    <location>
        <begin position="27"/>
        <end position="37"/>
    </location>
</feature>
<dbReference type="RefSeq" id="WP_188532340.1">
    <property type="nucleotide sequence ID" value="NZ_BMGR01000011.1"/>
</dbReference>